<dbReference type="Proteomes" id="UP000789525">
    <property type="component" value="Unassembled WGS sequence"/>
</dbReference>
<name>A0ACA9NKM1_9GLOM</name>
<sequence>MKSKRSKKQAPIVDDPVIETRLEASTAATSVTGHQEIDWTEALLDLPNELLEDICLYLHPLDVVKWRQLCSRFKQLIDNSIELQLRIDLAIDGYLLAHRGTEPAKDVIEFHQKRRKALESMQFFTSWEEPIAVGDMGNFEVCDGIFAQTLTSDTNRENFRALVYKEVIPPQSRKKRWVRTWEDLGIGITDFSFWAQGDFQMLMEPRDEK</sequence>
<comment type="caution">
    <text evidence="1">The sequence shown here is derived from an EMBL/GenBank/DDBJ whole genome shotgun (WGS) entry which is preliminary data.</text>
</comment>
<evidence type="ECO:0000313" key="2">
    <source>
        <dbReference type="Proteomes" id="UP000789525"/>
    </source>
</evidence>
<evidence type="ECO:0000313" key="1">
    <source>
        <dbReference type="EMBL" id="CAG8653525.1"/>
    </source>
</evidence>
<accession>A0ACA9NKM1</accession>
<protein>
    <submittedName>
        <fullName evidence="1">11916_t:CDS:1</fullName>
    </submittedName>
</protein>
<gene>
    <name evidence="1" type="ORF">ACOLOM_LOCUS8329</name>
</gene>
<proteinExistence type="predicted"/>
<organism evidence="1 2">
    <name type="scientific">Acaulospora colombiana</name>
    <dbReference type="NCBI Taxonomy" id="27376"/>
    <lineage>
        <taxon>Eukaryota</taxon>
        <taxon>Fungi</taxon>
        <taxon>Fungi incertae sedis</taxon>
        <taxon>Mucoromycota</taxon>
        <taxon>Glomeromycotina</taxon>
        <taxon>Glomeromycetes</taxon>
        <taxon>Diversisporales</taxon>
        <taxon>Acaulosporaceae</taxon>
        <taxon>Acaulospora</taxon>
    </lineage>
</organism>
<keyword evidence="2" id="KW-1185">Reference proteome</keyword>
<dbReference type="EMBL" id="CAJVPT010021179">
    <property type="protein sequence ID" value="CAG8653525.1"/>
    <property type="molecule type" value="Genomic_DNA"/>
</dbReference>
<reference evidence="1" key="1">
    <citation type="submission" date="2021-06" db="EMBL/GenBank/DDBJ databases">
        <authorList>
            <person name="Kallberg Y."/>
            <person name="Tangrot J."/>
            <person name="Rosling A."/>
        </authorList>
    </citation>
    <scope>NUCLEOTIDE SEQUENCE</scope>
    <source>
        <strain evidence="1">CL356</strain>
    </source>
</reference>